<dbReference type="RefSeq" id="WP_129893031.1">
    <property type="nucleotide sequence ID" value="NZ_CP035758.1"/>
</dbReference>
<dbReference type="Pfam" id="PF13700">
    <property type="entry name" value="DUF4158"/>
    <property type="match status" value="1"/>
</dbReference>
<dbReference type="AlphaFoldDB" id="A0A4P6K2N8"/>
<dbReference type="InterPro" id="IPR025296">
    <property type="entry name" value="DUF4158"/>
</dbReference>
<evidence type="ECO:0000259" key="1">
    <source>
        <dbReference type="Pfam" id="PF13700"/>
    </source>
</evidence>
<dbReference type="OrthoDB" id="51846at2"/>
<dbReference type="EMBL" id="CP035758">
    <property type="protein sequence ID" value="QBD81970.1"/>
    <property type="molecule type" value="Genomic_DNA"/>
</dbReference>
<organism evidence="2 3">
    <name type="scientific">Ktedonosporobacter rubrisoli</name>
    <dbReference type="NCBI Taxonomy" id="2509675"/>
    <lineage>
        <taxon>Bacteria</taxon>
        <taxon>Bacillati</taxon>
        <taxon>Chloroflexota</taxon>
        <taxon>Ktedonobacteria</taxon>
        <taxon>Ktedonobacterales</taxon>
        <taxon>Ktedonosporobacteraceae</taxon>
        <taxon>Ktedonosporobacter</taxon>
    </lineage>
</organism>
<protein>
    <submittedName>
        <fullName evidence="2">DUF4158 domain-containing protein</fullName>
    </submittedName>
</protein>
<dbReference type="KEGG" id="kbs:EPA93_40730"/>
<name>A0A4P6K2N8_KTERU</name>
<gene>
    <name evidence="2" type="ORF">EPA93_40730</name>
</gene>
<dbReference type="Proteomes" id="UP000290365">
    <property type="component" value="Chromosome"/>
</dbReference>
<sequence>MTSIERTAYSRFTRAPSIKELQMLYTSTPTDIAFVATTVRGPAQKFGLMILRQPSTSDWGIFPSQKPSLGPLSVIFVPFSNLMLMYSDIASNHALYCYRAQIRKHPEIISDGKQIRHVAASAMRQAAQSMQSPADLISAAVEVLVKEQCELPAFSTLERLARRIRTLVHREIYRSIASRLTDSQAASLLRVLEADPPTGLTAFHRIKEVPKSATLTHLVEWIRLLAR</sequence>
<evidence type="ECO:0000313" key="2">
    <source>
        <dbReference type="EMBL" id="QBD81970.1"/>
    </source>
</evidence>
<feature type="domain" description="DUF4158" evidence="1">
    <location>
        <begin position="1"/>
        <end position="163"/>
    </location>
</feature>
<proteinExistence type="predicted"/>
<evidence type="ECO:0000313" key="3">
    <source>
        <dbReference type="Proteomes" id="UP000290365"/>
    </source>
</evidence>
<accession>A0A4P6K2N8</accession>
<reference evidence="2 3" key="1">
    <citation type="submission" date="2019-01" db="EMBL/GenBank/DDBJ databases">
        <title>Ktedonosporobacter rubrisoli SCAWS-G2.</title>
        <authorList>
            <person name="Huang Y."/>
            <person name="Yan B."/>
        </authorList>
    </citation>
    <scope>NUCLEOTIDE SEQUENCE [LARGE SCALE GENOMIC DNA]</scope>
    <source>
        <strain evidence="2 3">SCAWS-G2</strain>
    </source>
</reference>
<keyword evidence="3" id="KW-1185">Reference proteome</keyword>